<organism evidence="1 2">
    <name type="scientific">Cardiosporidium cionae</name>
    <dbReference type="NCBI Taxonomy" id="476202"/>
    <lineage>
        <taxon>Eukaryota</taxon>
        <taxon>Sar</taxon>
        <taxon>Alveolata</taxon>
        <taxon>Apicomplexa</taxon>
        <taxon>Aconoidasida</taxon>
        <taxon>Nephromycida</taxon>
        <taxon>Cardiosporidium</taxon>
    </lineage>
</organism>
<accession>A0ABQ7J8H7</accession>
<evidence type="ECO:0000313" key="1">
    <source>
        <dbReference type="EMBL" id="KAF8820299.1"/>
    </source>
</evidence>
<name>A0ABQ7J8H7_9APIC</name>
<dbReference type="EMBL" id="JADAQX010000425">
    <property type="protein sequence ID" value="KAF8820299.1"/>
    <property type="molecule type" value="Genomic_DNA"/>
</dbReference>
<gene>
    <name evidence="1" type="ORF">IE077_003318</name>
</gene>
<comment type="caution">
    <text evidence="1">The sequence shown here is derived from an EMBL/GenBank/DDBJ whole genome shotgun (WGS) entry which is preliminary data.</text>
</comment>
<evidence type="ECO:0000313" key="2">
    <source>
        <dbReference type="Proteomes" id="UP000823046"/>
    </source>
</evidence>
<dbReference type="Proteomes" id="UP000823046">
    <property type="component" value="Unassembled WGS sequence"/>
</dbReference>
<protein>
    <submittedName>
        <fullName evidence="1">Uncharacterized protein</fullName>
    </submittedName>
</protein>
<keyword evidence="2" id="KW-1185">Reference proteome</keyword>
<proteinExistence type="predicted"/>
<reference evidence="1 2" key="1">
    <citation type="journal article" date="2020" name="bioRxiv">
        <title>Metabolic contributions of an alphaproteobacterial endosymbiont in the apicomplexan Cardiosporidium cionae.</title>
        <authorList>
            <person name="Hunter E.S."/>
            <person name="Paight C.J."/>
            <person name="Lane C.E."/>
        </authorList>
    </citation>
    <scope>NUCLEOTIDE SEQUENCE [LARGE SCALE GENOMIC DNA]</scope>
    <source>
        <strain evidence="1">ESH_2018</strain>
    </source>
</reference>
<sequence>MVTRGIKFKKYEPGMTSAHNYPNKALPKSLCCSVPDGILVYPYTAIPSGDLQSLSRSAAKAISINGVPTCRHWPVQLKDRMLERTTILFIFSGDSTDSDSSAVIRWKHTLDDEGSMPNVQYCFLCAQKSYLWNDWFVRNGMQYMAPRFSSIGNFLGYSGRITFKMINALHLYHRELITVLIIDPLCNIRWHCVGNPTAAAIQSLRDAATCITAENVYSSTRKINITARFQRT</sequence>